<feature type="compositionally biased region" description="Basic and acidic residues" evidence="2">
    <location>
        <begin position="70"/>
        <end position="79"/>
    </location>
</feature>
<feature type="compositionally biased region" description="Low complexity" evidence="2">
    <location>
        <begin position="738"/>
        <end position="751"/>
    </location>
</feature>
<dbReference type="GO" id="GO:0001764">
    <property type="term" value="P:neuron migration"/>
    <property type="evidence" value="ECO:0007669"/>
    <property type="project" value="TreeGrafter"/>
</dbReference>
<keyword evidence="1" id="KW-0175">Coiled coil</keyword>
<feature type="region of interest" description="Disordered" evidence="2">
    <location>
        <begin position="570"/>
        <end position="590"/>
    </location>
</feature>
<reference evidence="4" key="1">
    <citation type="submission" date="2025-08" db="UniProtKB">
        <authorList>
            <consortium name="RefSeq"/>
        </authorList>
    </citation>
    <scope>IDENTIFICATION</scope>
</reference>
<organism evidence="3 4">
    <name type="scientific">Acanthaster planci</name>
    <name type="common">Crown-of-thorns starfish</name>
    <dbReference type="NCBI Taxonomy" id="133434"/>
    <lineage>
        <taxon>Eukaryota</taxon>
        <taxon>Metazoa</taxon>
        <taxon>Echinodermata</taxon>
        <taxon>Eleutherozoa</taxon>
        <taxon>Asterozoa</taxon>
        <taxon>Asteroidea</taxon>
        <taxon>Valvatacea</taxon>
        <taxon>Valvatida</taxon>
        <taxon>Acanthasteridae</taxon>
        <taxon>Acanthaster</taxon>
    </lineage>
</organism>
<feature type="compositionally biased region" description="Basic and acidic residues" evidence="2">
    <location>
        <begin position="581"/>
        <end position="590"/>
    </location>
</feature>
<protein>
    <submittedName>
        <fullName evidence="4">Serologically defined colon cancer antigen 8 homolog isoform X1</fullName>
    </submittedName>
</protein>
<feature type="coiled-coil region" evidence="1">
    <location>
        <begin position="257"/>
        <end position="305"/>
    </location>
</feature>
<feature type="region of interest" description="Disordered" evidence="2">
    <location>
        <begin position="736"/>
        <end position="774"/>
    </location>
</feature>
<feature type="region of interest" description="Disordered" evidence="2">
    <location>
        <begin position="95"/>
        <end position="152"/>
    </location>
</feature>
<dbReference type="CTD" id="10806"/>
<name>A0A8B7ZDA8_ACAPL</name>
<evidence type="ECO:0000313" key="4">
    <source>
        <dbReference type="RefSeq" id="XP_022103659.1"/>
    </source>
</evidence>
<dbReference type="AlphaFoldDB" id="A0A8B7ZDA8"/>
<dbReference type="GeneID" id="110986241"/>
<feature type="region of interest" description="Disordered" evidence="2">
    <location>
        <begin position="42"/>
        <end position="79"/>
    </location>
</feature>
<dbReference type="GO" id="GO:0030010">
    <property type="term" value="P:establishment of cell polarity"/>
    <property type="evidence" value="ECO:0007669"/>
    <property type="project" value="TreeGrafter"/>
</dbReference>
<evidence type="ECO:0000256" key="1">
    <source>
        <dbReference type="SAM" id="Coils"/>
    </source>
</evidence>
<dbReference type="PANTHER" id="PTHR34343">
    <property type="entry name" value="SEROLOGICALLY DEFINED COLON CANCER ANTIGEN 8"/>
    <property type="match status" value="1"/>
</dbReference>
<gene>
    <name evidence="4" type="primary">LOC110986241</name>
</gene>
<dbReference type="GO" id="GO:0035148">
    <property type="term" value="P:tube formation"/>
    <property type="evidence" value="ECO:0007669"/>
    <property type="project" value="TreeGrafter"/>
</dbReference>
<dbReference type="GO" id="GO:0005813">
    <property type="term" value="C:centrosome"/>
    <property type="evidence" value="ECO:0007669"/>
    <property type="project" value="InterPro"/>
</dbReference>
<proteinExistence type="predicted"/>
<dbReference type="GO" id="GO:0007098">
    <property type="term" value="P:centrosome cycle"/>
    <property type="evidence" value="ECO:0007669"/>
    <property type="project" value="InterPro"/>
</dbReference>
<dbReference type="GO" id="GO:0005814">
    <property type="term" value="C:centriole"/>
    <property type="evidence" value="ECO:0007669"/>
    <property type="project" value="TreeGrafter"/>
</dbReference>
<evidence type="ECO:0000256" key="2">
    <source>
        <dbReference type="SAM" id="MobiDB-lite"/>
    </source>
</evidence>
<dbReference type="InterPro" id="IPR031887">
    <property type="entry name" value="SDCCAG8"/>
</dbReference>
<dbReference type="Pfam" id="PF15964">
    <property type="entry name" value="CCCAP"/>
    <property type="match status" value="1"/>
</dbReference>
<evidence type="ECO:0000313" key="3">
    <source>
        <dbReference type="Proteomes" id="UP000694845"/>
    </source>
</evidence>
<dbReference type="Proteomes" id="UP000694845">
    <property type="component" value="Unplaced"/>
</dbReference>
<keyword evidence="3" id="KW-1185">Reference proteome</keyword>
<accession>A0A8B7ZDA8</accession>
<dbReference type="OrthoDB" id="10252347at2759"/>
<sequence>MRDVMARMEPLDLSDLGEGTFSSYQETVRGRANESLQELKHTFTTPFPGPQSLKPPLSTSPRHQSTTPRSSRESLRLTRRDHQGAVDRLKSLLQQHQQNQMPRQHSRHDDAFQQNASTRTPGIRPKLDMQSRSTHAGPAASAGIGATSPMMSENEPRLEDVLPFMISQSAYIQQLEGENAFCKDELASLRVKIQSVVDDNIQLHEELKTSVVKLALDEGKADQGHEEAKKDAAVLTADPLNITPETQANRNTFSRMAQELEQMKALHEAKTNRLEAQLSYTRSELEKYERQCDELRSKLRMAESINLMSREETQLENGLCVKCAQHEAVIASTHGSAHVKAMERITSERDELMETLTRLRASTNDLRQRELNAYNQVKQSVTMVEQAQLEKTELLVQREQLRDDQARLQQRMEETILEHQRKLLQERELTRKECQHEMEQLSQKITKLTEDLGSSQNQLDRVTREKVAVQSEMEQYKSQIMQHSSEISQVSHGVQLSTATAKVQRDEALRQLERLRHSTEHELRDKEHENVRLNNVLMETRRRLETAEKEATVSREECIKLTESLNSAEREVSQAKMARGNLEKTRQDEVKTVTRRAQQREMDLQQIIHELESKHTLTVAELEDMIASQSTLISKLRDEGRTLTEQLDQLSNKYRTEIRRLKQTNAEMSARLERLTNQHAEMETQCVDHGRMHKKMTNKLQQMEDHAQRSAQQIYELLEKQTNLMQERQMLSQEVDFLRSQQKSSSLLSSRHAPSDLDLTPELDVNLPGRGGNG</sequence>
<dbReference type="KEGG" id="aplc:110986241"/>
<dbReference type="RefSeq" id="XP_022103659.1">
    <property type="nucleotide sequence ID" value="XM_022247967.1"/>
</dbReference>
<dbReference type="PANTHER" id="PTHR34343:SF1">
    <property type="entry name" value="SEROLOGICALLY DEFINED COLON CANCER ANTIGEN 8"/>
    <property type="match status" value="1"/>
</dbReference>